<dbReference type="Proteomes" id="UP000254834">
    <property type="component" value="Chromosome"/>
</dbReference>
<dbReference type="RefSeq" id="WP_115585406.1">
    <property type="nucleotide sequence ID" value="NZ_CP025544.1"/>
</dbReference>
<sequence length="103" mass="12405">MIFDWFSFIFGMIGTIITTFIGQRLNADNEAIILCRQDLFELEKSFKYINEHKTYDSAISEKIKFFEMHYINLYISYQDVEKIIKKSYEILRVCLKIRVVEKN</sequence>
<keyword evidence="1" id="KW-0812">Transmembrane</keyword>
<evidence type="ECO:0000313" key="3">
    <source>
        <dbReference type="Proteomes" id="UP000254834"/>
    </source>
</evidence>
<organism evidence="2 3">
    <name type="scientific">Candidatus Chromulinivorax destructor</name>
    <dbReference type="NCBI Taxonomy" id="2066483"/>
    <lineage>
        <taxon>Bacteria</taxon>
        <taxon>Candidatus Babelota</taxon>
        <taxon>Candidatus Babeliae</taxon>
        <taxon>Candidatus Babeliales</taxon>
        <taxon>Candidatus Chromulinivoraceae</taxon>
        <taxon>Candidatus Chromulinivorax</taxon>
    </lineage>
</organism>
<dbReference type="EMBL" id="CP025544">
    <property type="protein sequence ID" value="AXK60391.1"/>
    <property type="molecule type" value="Genomic_DNA"/>
</dbReference>
<dbReference type="AlphaFoldDB" id="A0A345ZAS4"/>
<accession>A0A345ZAS4</accession>
<name>A0A345ZAS4_9BACT</name>
<reference evidence="2 3" key="1">
    <citation type="submission" date="2017-12" db="EMBL/GenBank/DDBJ databases">
        <title>Chromulinavorax destructans is a abundant pathogen of dominant heterotrophic picoflagllates.</title>
        <authorList>
            <person name="Deeg C.M."/>
            <person name="Zimmer M."/>
            <person name="Suttle C.A."/>
        </authorList>
    </citation>
    <scope>NUCLEOTIDE SEQUENCE [LARGE SCALE GENOMIC DNA]</scope>
    <source>
        <strain evidence="2 3">SeV1</strain>
    </source>
</reference>
<protein>
    <submittedName>
        <fullName evidence="2">Uncharacterized protein</fullName>
    </submittedName>
</protein>
<dbReference type="KEGG" id="cdes:C0J27_01325"/>
<keyword evidence="3" id="KW-1185">Reference proteome</keyword>
<feature type="transmembrane region" description="Helical" evidence="1">
    <location>
        <begin position="6"/>
        <end position="22"/>
    </location>
</feature>
<keyword evidence="1" id="KW-1133">Transmembrane helix</keyword>
<gene>
    <name evidence="2" type="ORF">C0J27_01325</name>
</gene>
<keyword evidence="1" id="KW-0472">Membrane</keyword>
<evidence type="ECO:0000313" key="2">
    <source>
        <dbReference type="EMBL" id="AXK60391.1"/>
    </source>
</evidence>
<evidence type="ECO:0000256" key="1">
    <source>
        <dbReference type="SAM" id="Phobius"/>
    </source>
</evidence>
<proteinExistence type="predicted"/>